<feature type="transmembrane region" description="Helical" evidence="1">
    <location>
        <begin position="189"/>
        <end position="209"/>
    </location>
</feature>
<dbReference type="Pfam" id="PF13231">
    <property type="entry name" value="PMT_2"/>
    <property type="match status" value="1"/>
</dbReference>
<organism evidence="3 4">
    <name type="scientific">candidate division WWE3 bacterium CG08_land_8_20_14_0_20_40_13</name>
    <dbReference type="NCBI Taxonomy" id="1975084"/>
    <lineage>
        <taxon>Bacteria</taxon>
        <taxon>Katanobacteria</taxon>
    </lineage>
</organism>
<feature type="transmembrane region" description="Helical" evidence="1">
    <location>
        <begin position="309"/>
        <end position="328"/>
    </location>
</feature>
<feature type="transmembrane region" description="Helical" evidence="1">
    <location>
        <begin position="366"/>
        <end position="384"/>
    </location>
</feature>
<feature type="transmembrane region" description="Helical" evidence="1">
    <location>
        <begin position="12"/>
        <end position="32"/>
    </location>
</feature>
<sequence length="493" mass="57424">MTVPLFLKSTRAKFSFICLIFLLLRAFFYFLSPTELGDTYNFFHFSDALSHFIYPVTEKRLPLFSLILIPGLLFSDPVVYGRVLVTGISLLTLFLVYRYSFSLFKKSNFSLASVALCALSPFYFYWSSRVLTEALFSFLVLLAFYIFYRKKYFALGIICALAAITRYEGVILMISFIPYLLIKKDFRNFVIFISLPVFALGLVFIRLLNSPYLLEPSGFHYSPWSFFIIPAGLLFIFGIIPHRIPSLNLISKCSVKKMIEYSPFALFIIFSLSLFFLWVAALPRLFCFLIPLLSVPAGRFILSQNNDKKIVNILIWCLCLGFLIYFRQNYRFQFLFLDKGFALVFLLISFSAIISLIALNKKSVAFTLATLGMVVSLFSYSFYFKDVYISVYKSLQFANNLEGKIIYSDETGLTGWYLKNKNIVYFDDTEWPERVKSLKSNGVRYAIVTNEFDELRRLVFIEKKSNRSEVKMIFEKKINDRGYMRYTRIYEII</sequence>
<gene>
    <name evidence="3" type="ORF">COT49_01080</name>
</gene>
<proteinExistence type="predicted"/>
<comment type="caution">
    <text evidence="3">The sequence shown here is derived from an EMBL/GenBank/DDBJ whole genome shotgun (WGS) entry which is preliminary data.</text>
</comment>
<feature type="transmembrane region" description="Helical" evidence="1">
    <location>
        <begin position="261"/>
        <end position="279"/>
    </location>
</feature>
<keyword evidence="1" id="KW-0472">Membrane</keyword>
<feature type="transmembrane region" description="Helical" evidence="1">
    <location>
        <begin position="340"/>
        <end position="359"/>
    </location>
</feature>
<dbReference type="EMBL" id="PEYT01000006">
    <property type="protein sequence ID" value="PIS23271.1"/>
    <property type="molecule type" value="Genomic_DNA"/>
</dbReference>
<name>A0A2H0XEI7_UNCKA</name>
<accession>A0A2H0XEI7</accession>
<keyword evidence="1" id="KW-1133">Transmembrane helix</keyword>
<feature type="transmembrane region" description="Helical" evidence="1">
    <location>
        <begin position="79"/>
        <end position="97"/>
    </location>
</feature>
<dbReference type="AlphaFoldDB" id="A0A2H0XEI7"/>
<reference evidence="4" key="1">
    <citation type="submission" date="2017-09" db="EMBL/GenBank/DDBJ databases">
        <title>Depth-based differentiation of microbial function through sediment-hosted aquifers and enrichment of novel symbionts in the deep terrestrial subsurface.</title>
        <authorList>
            <person name="Probst A.J."/>
            <person name="Ladd B."/>
            <person name="Jarett J.K."/>
            <person name="Geller-Mcgrath D.E."/>
            <person name="Sieber C.M.K."/>
            <person name="Emerson J.B."/>
            <person name="Anantharaman K."/>
            <person name="Thomas B.C."/>
            <person name="Malmstrom R."/>
            <person name="Stieglmeier M."/>
            <person name="Klingl A."/>
            <person name="Woyke T."/>
            <person name="Ryan C.M."/>
            <person name="Banfield J.F."/>
        </authorList>
    </citation>
    <scope>NUCLEOTIDE SEQUENCE [LARGE SCALE GENOMIC DNA]</scope>
</reference>
<feature type="transmembrane region" description="Helical" evidence="1">
    <location>
        <begin position="221"/>
        <end position="240"/>
    </location>
</feature>
<keyword evidence="1" id="KW-0812">Transmembrane</keyword>
<dbReference type="InterPro" id="IPR038731">
    <property type="entry name" value="RgtA/B/C-like"/>
</dbReference>
<evidence type="ECO:0000256" key="1">
    <source>
        <dbReference type="SAM" id="Phobius"/>
    </source>
</evidence>
<protein>
    <recommendedName>
        <fullName evidence="2">Glycosyltransferase RgtA/B/C/D-like domain-containing protein</fullName>
    </recommendedName>
</protein>
<evidence type="ECO:0000313" key="4">
    <source>
        <dbReference type="Proteomes" id="UP000230340"/>
    </source>
</evidence>
<evidence type="ECO:0000259" key="2">
    <source>
        <dbReference type="Pfam" id="PF13231"/>
    </source>
</evidence>
<feature type="domain" description="Glycosyltransferase RgtA/B/C/D-like" evidence="2">
    <location>
        <begin position="82"/>
        <end position="200"/>
    </location>
</feature>
<evidence type="ECO:0000313" key="3">
    <source>
        <dbReference type="EMBL" id="PIS23271.1"/>
    </source>
</evidence>
<dbReference type="Proteomes" id="UP000230340">
    <property type="component" value="Unassembled WGS sequence"/>
</dbReference>
<feature type="transmembrane region" description="Helical" evidence="1">
    <location>
        <begin position="131"/>
        <end position="148"/>
    </location>
</feature>
<feature type="transmembrane region" description="Helical" evidence="1">
    <location>
        <begin position="109"/>
        <end position="126"/>
    </location>
</feature>